<protein>
    <submittedName>
        <fullName evidence="2">Uncharacterized protein</fullName>
    </submittedName>
</protein>
<proteinExistence type="predicted"/>
<reference evidence="2" key="5">
    <citation type="journal article" date="2021" name="G3 (Bethesda)">
        <title>Aegilops tauschii genome assembly Aet v5.0 features greater sequence contiguity and improved annotation.</title>
        <authorList>
            <person name="Wang L."/>
            <person name="Zhu T."/>
            <person name="Rodriguez J.C."/>
            <person name="Deal K.R."/>
            <person name="Dubcovsky J."/>
            <person name="McGuire P.E."/>
            <person name="Lux T."/>
            <person name="Spannagl M."/>
            <person name="Mayer K.F.X."/>
            <person name="Baldrich P."/>
            <person name="Meyers B.C."/>
            <person name="Huo N."/>
            <person name="Gu Y.Q."/>
            <person name="Zhou H."/>
            <person name="Devos K.M."/>
            <person name="Bennetzen J.L."/>
            <person name="Unver T."/>
            <person name="Budak H."/>
            <person name="Gulick P.J."/>
            <person name="Galiba G."/>
            <person name="Kalapos B."/>
            <person name="Nelson D.R."/>
            <person name="Li P."/>
            <person name="You F.M."/>
            <person name="Luo M.C."/>
            <person name="Dvorak J."/>
        </authorList>
    </citation>
    <scope>NUCLEOTIDE SEQUENCE [LARGE SCALE GENOMIC DNA]</scope>
    <source>
        <strain evidence="2">cv. AL8/78</strain>
    </source>
</reference>
<evidence type="ECO:0000313" key="3">
    <source>
        <dbReference type="Proteomes" id="UP000015105"/>
    </source>
</evidence>
<reference evidence="2" key="4">
    <citation type="submission" date="2019-03" db="UniProtKB">
        <authorList>
            <consortium name="EnsemblPlants"/>
        </authorList>
    </citation>
    <scope>IDENTIFICATION</scope>
</reference>
<keyword evidence="3" id="KW-1185">Reference proteome</keyword>
<evidence type="ECO:0000256" key="1">
    <source>
        <dbReference type="SAM" id="MobiDB-lite"/>
    </source>
</evidence>
<reference evidence="3" key="2">
    <citation type="journal article" date="2017" name="Nat. Plants">
        <title>The Aegilops tauschii genome reveals multiple impacts of transposons.</title>
        <authorList>
            <person name="Zhao G."/>
            <person name="Zou C."/>
            <person name="Li K."/>
            <person name="Wang K."/>
            <person name="Li T."/>
            <person name="Gao L."/>
            <person name="Zhang X."/>
            <person name="Wang H."/>
            <person name="Yang Z."/>
            <person name="Liu X."/>
            <person name="Jiang W."/>
            <person name="Mao L."/>
            <person name="Kong X."/>
            <person name="Jiao Y."/>
            <person name="Jia J."/>
        </authorList>
    </citation>
    <scope>NUCLEOTIDE SEQUENCE [LARGE SCALE GENOMIC DNA]</scope>
    <source>
        <strain evidence="3">cv. AL8/78</strain>
    </source>
</reference>
<dbReference type="EnsemblPlants" id="AET6Gv20486400.2">
    <property type="protein sequence ID" value="AET6Gv20486400.2"/>
    <property type="gene ID" value="AET6Gv20486400"/>
</dbReference>
<evidence type="ECO:0000313" key="2">
    <source>
        <dbReference type="EnsemblPlants" id="AET6Gv20486400.3"/>
    </source>
</evidence>
<dbReference type="EnsemblPlants" id="AET6Gv20486400.3">
    <property type="protein sequence ID" value="AET6Gv20486400.3"/>
    <property type="gene ID" value="AET6Gv20486400"/>
</dbReference>
<dbReference type="Gramene" id="AET6Gv20486400.2">
    <property type="protein sequence ID" value="AET6Gv20486400.2"/>
    <property type="gene ID" value="AET6Gv20486400"/>
</dbReference>
<feature type="compositionally biased region" description="Gly residues" evidence="1">
    <location>
        <begin position="1"/>
        <end position="15"/>
    </location>
</feature>
<reference evidence="3" key="1">
    <citation type="journal article" date="2014" name="Science">
        <title>Ancient hybridizations among the ancestral genomes of bread wheat.</title>
        <authorList>
            <consortium name="International Wheat Genome Sequencing Consortium,"/>
            <person name="Marcussen T."/>
            <person name="Sandve S.R."/>
            <person name="Heier L."/>
            <person name="Spannagl M."/>
            <person name="Pfeifer M."/>
            <person name="Jakobsen K.S."/>
            <person name="Wulff B.B."/>
            <person name="Steuernagel B."/>
            <person name="Mayer K.F."/>
            <person name="Olsen O.A."/>
        </authorList>
    </citation>
    <scope>NUCLEOTIDE SEQUENCE [LARGE SCALE GENOMIC DNA]</scope>
    <source>
        <strain evidence="3">cv. AL8/78</strain>
    </source>
</reference>
<organism evidence="2 3">
    <name type="scientific">Aegilops tauschii subsp. strangulata</name>
    <name type="common">Goatgrass</name>
    <dbReference type="NCBI Taxonomy" id="200361"/>
    <lineage>
        <taxon>Eukaryota</taxon>
        <taxon>Viridiplantae</taxon>
        <taxon>Streptophyta</taxon>
        <taxon>Embryophyta</taxon>
        <taxon>Tracheophyta</taxon>
        <taxon>Spermatophyta</taxon>
        <taxon>Magnoliopsida</taxon>
        <taxon>Liliopsida</taxon>
        <taxon>Poales</taxon>
        <taxon>Poaceae</taxon>
        <taxon>BOP clade</taxon>
        <taxon>Pooideae</taxon>
        <taxon>Triticodae</taxon>
        <taxon>Triticeae</taxon>
        <taxon>Triticinae</taxon>
        <taxon>Aegilops</taxon>
    </lineage>
</organism>
<dbReference type="AlphaFoldDB" id="A0A453NUZ8"/>
<feature type="compositionally biased region" description="Basic residues" evidence="1">
    <location>
        <begin position="31"/>
        <end position="43"/>
    </location>
</feature>
<feature type="region of interest" description="Disordered" evidence="1">
    <location>
        <begin position="1"/>
        <end position="43"/>
    </location>
</feature>
<dbReference type="EnsemblPlants" id="AET6Gv20486400.1">
    <property type="protein sequence ID" value="AET6Gv20486400.1"/>
    <property type="gene ID" value="AET6Gv20486400"/>
</dbReference>
<name>A0A453NUZ8_AEGTS</name>
<reference evidence="2" key="3">
    <citation type="journal article" date="2017" name="Nature">
        <title>Genome sequence of the progenitor of the wheat D genome Aegilops tauschii.</title>
        <authorList>
            <person name="Luo M.C."/>
            <person name="Gu Y.Q."/>
            <person name="Puiu D."/>
            <person name="Wang H."/>
            <person name="Twardziok S.O."/>
            <person name="Deal K.R."/>
            <person name="Huo N."/>
            <person name="Zhu T."/>
            <person name="Wang L."/>
            <person name="Wang Y."/>
            <person name="McGuire P.E."/>
            <person name="Liu S."/>
            <person name="Long H."/>
            <person name="Ramasamy R.K."/>
            <person name="Rodriguez J.C."/>
            <person name="Van S.L."/>
            <person name="Yuan L."/>
            <person name="Wang Z."/>
            <person name="Xia Z."/>
            <person name="Xiao L."/>
            <person name="Anderson O.D."/>
            <person name="Ouyang S."/>
            <person name="Liang Y."/>
            <person name="Zimin A.V."/>
            <person name="Pertea G."/>
            <person name="Qi P."/>
            <person name="Bennetzen J.L."/>
            <person name="Dai X."/>
            <person name="Dawson M.W."/>
            <person name="Muller H.G."/>
            <person name="Kugler K."/>
            <person name="Rivarola-Duarte L."/>
            <person name="Spannagl M."/>
            <person name="Mayer K.F.X."/>
            <person name="Lu F.H."/>
            <person name="Bevan M.W."/>
            <person name="Leroy P."/>
            <person name="Li P."/>
            <person name="You F.M."/>
            <person name="Sun Q."/>
            <person name="Liu Z."/>
            <person name="Lyons E."/>
            <person name="Wicker T."/>
            <person name="Salzberg S.L."/>
            <person name="Devos K.M."/>
            <person name="Dvorak J."/>
        </authorList>
    </citation>
    <scope>NUCLEOTIDE SEQUENCE [LARGE SCALE GENOMIC DNA]</scope>
    <source>
        <strain evidence="2">cv. AL8/78</strain>
    </source>
</reference>
<dbReference type="Gramene" id="AET6Gv20486400.1">
    <property type="protein sequence ID" value="AET6Gv20486400.1"/>
    <property type="gene ID" value="AET6Gv20486400"/>
</dbReference>
<accession>A0A453NUZ8</accession>
<feature type="compositionally biased region" description="Gly residues" evidence="1">
    <location>
        <begin position="89"/>
        <end position="98"/>
    </location>
</feature>
<dbReference type="Proteomes" id="UP000015105">
    <property type="component" value="Chromosome 6D"/>
</dbReference>
<dbReference type="Gramene" id="AET6Gv20486400.3">
    <property type="protein sequence ID" value="AET6Gv20486400.3"/>
    <property type="gene ID" value="AET6Gv20486400"/>
</dbReference>
<sequence length="121" mass="13119">MTIGGRGGIGAGGRSMNGTQSASPLFPDQPHHHHATGSIRHRMLIQERTKERDGPRWLWRCWDATEGECGEQRRWMGQRAAADGRDQRGGGSIAGDGWDGGDEVRDTGGLFFSRSGGGLLF</sequence>
<feature type="region of interest" description="Disordered" evidence="1">
    <location>
        <begin position="77"/>
        <end position="101"/>
    </location>
</feature>